<organism evidence="1 2">
    <name type="scientific">Marinifilum caeruleilacunae</name>
    <dbReference type="NCBI Taxonomy" id="2499076"/>
    <lineage>
        <taxon>Bacteria</taxon>
        <taxon>Pseudomonadati</taxon>
        <taxon>Bacteroidota</taxon>
        <taxon>Bacteroidia</taxon>
        <taxon>Marinilabiliales</taxon>
        <taxon>Marinifilaceae</taxon>
    </lineage>
</organism>
<dbReference type="PANTHER" id="PTHR35336:SF5">
    <property type="entry name" value="ADENOSYLCOBINAMIDE AMIDOHYDROLASE"/>
    <property type="match status" value="1"/>
</dbReference>
<comment type="caution">
    <text evidence="1">The sequence shown here is derived from an EMBL/GenBank/DDBJ whole genome shotgun (WGS) entry which is preliminary data.</text>
</comment>
<dbReference type="EMBL" id="RZNH01000010">
    <property type="protein sequence ID" value="NOU59801.1"/>
    <property type="molecule type" value="Genomic_DNA"/>
</dbReference>
<name>A0ABX1WUM2_9BACT</name>
<dbReference type="InterPro" id="IPR052209">
    <property type="entry name" value="CbiZ"/>
</dbReference>
<sequence length="222" mass="24294">MNYDIEHNDQFLHVKFEKPVRMLSSAILNGGFQEADHFLNTKVDANFKGERTNFEKPEVTLSNMVKNNEWDGLCVGMMTAAIMKSFRRIRVEEQGIWIDALVTAGVSNARRAGDSADYKFMNEECEKVGTINILLLTNASLSDAAMVECVMMVAEAKAACMQDLDVKSRVSGLLATGTGTDSTAIACGTGPEVVYCGKHVLFGELLAKAVIDGVRQSLQDDK</sequence>
<dbReference type="RefSeq" id="WP_171595071.1">
    <property type="nucleotide sequence ID" value="NZ_RZNH01000010.1"/>
</dbReference>
<evidence type="ECO:0000313" key="2">
    <source>
        <dbReference type="Proteomes" id="UP000732105"/>
    </source>
</evidence>
<gene>
    <name evidence="1" type="ORF">ELS83_08205</name>
</gene>
<evidence type="ECO:0000313" key="1">
    <source>
        <dbReference type="EMBL" id="NOU59801.1"/>
    </source>
</evidence>
<dbReference type="InterPro" id="IPR002808">
    <property type="entry name" value="AdoCbi_amidolase"/>
</dbReference>
<proteinExistence type="predicted"/>
<reference evidence="1 2" key="1">
    <citation type="submission" date="2018-12" db="EMBL/GenBank/DDBJ databases">
        <title>Marinifilum JC070 sp. nov., a marine bacterium isolated from Yongle Blue Hole in the South China Sea.</title>
        <authorList>
            <person name="Fu T."/>
        </authorList>
    </citation>
    <scope>NUCLEOTIDE SEQUENCE [LARGE SCALE GENOMIC DNA]</scope>
    <source>
        <strain evidence="1 2">JC070</strain>
    </source>
</reference>
<protein>
    <recommendedName>
        <fullName evidence="3">Adenosylcobinamide amidohydrolase</fullName>
    </recommendedName>
</protein>
<dbReference type="PANTHER" id="PTHR35336">
    <property type="entry name" value="ADENOSYLCOBINAMIDE AMIDOHYDROLASE"/>
    <property type="match status" value="1"/>
</dbReference>
<dbReference type="Proteomes" id="UP000732105">
    <property type="component" value="Unassembled WGS sequence"/>
</dbReference>
<accession>A0ABX1WUM2</accession>
<keyword evidence="2" id="KW-1185">Reference proteome</keyword>
<evidence type="ECO:0008006" key="3">
    <source>
        <dbReference type="Google" id="ProtNLM"/>
    </source>
</evidence>
<dbReference type="Pfam" id="PF01955">
    <property type="entry name" value="CbiZ"/>
    <property type="match status" value="1"/>
</dbReference>